<protein>
    <submittedName>
        <fullName evidence="1">Esterase YqiA</fullName>
    </submittedName>
</protein>
<organism evidence="1 2">
    <name type="scientific">Alginatibacterium sediminis</name>
    <dbReference type="NCBI Taxonomy" id="2164068"/>
    <lineage>
        <taxon>Bacteria</taxon>
        <taxon>Pseudomonadati</taxon>
        <taxon>Pseudomonadota</taxon>
        <taxon>Gammaproteobacteria</taxon>
        <taxon>Alteromonadales</taxon>
        <taxon>Alteromonadaceae</taxon>
        <taxon>Alginatibacterium</taxon>
    </lineage>
</organism>
<dbReference type="Proteomes" id="UP000286482">
    <property type="component" value="Unassembled WGS sequence"/>
</dbReference>
<dbReference type="InterPro" id="IPR029058">
    <property type="entry name" value="AB_hydrolase_fold"/>
</dbReference>
<comment type="caution">
    <text evidence="1">The sequence shown here is derived from an EMBL/GenBank/DDBJ whole genome shotgun (WGS) entry which is preliminary data.</text>
</comment>
<dbReference type="RefSeq" id="WP_120354532.1">
    <property type="nucleotide sequence ID" value="NZ_RAQO01000005.1"/>
</dbReference>
<dbReference type="EMBL" id="RAQO01000005">
    <property type="protein sequence ID" value="RKF18453.1"/>
    <property type="molecule type" value="Genomic_DNA"/>
</dbReference>
<accession>A0A420ECR4</accession>
<gene>
    <name evidence="1" type="ORF">DBZ36_08550</name>
</gene>
<evidence type="ECO:0000313" key="1">
    <source>
        <dbReference type="EMBL" id="RKF18453.1"/>
    </source>
</evidence>
<dbReference type="SUPFAM" id="SSF53474">
    <property type="entry name" value="alpha/beta-Hydrolases"/>
    <property type="match status" value="1"/>
</dbReference>
<sequence>MQAKKSAVLLYLHGFQSSPQSLKATQTQTYIEANAAHVEFVCPQLACTPLAAWQQIESIIKRHSGQQLAVMGSSLGGFLADKVAQQWDCPSVLINPAVHPYVLLSEYIGEHQHPYTGETFSLSQQHMSELKDLEILKSQRPLRQWVMLQTGDEVLDVQFAIKRYRDSRMTIECGGDHSFQGFHRYLPEIQAFLF</sequence>
<keyword evidence="2" id="KW-1185">Reference proteome</keyword>
<name>A0A420ECR4_9ALTE</name>
<evidence type="ECO:0000313" key="2">
    <source>
        <dbReference type="Proteomes" id="UP000286482"/>
    </source>
</evidence>
<dbReference type="InterPro" id="IPR008886">
    <property type="entry name" value="UPF0227/Esterase_YqiA"/>
</dbReference>
<dbReference type="PANTHER" id="PTHR35602">
    <property type="entry name" value="ESTERASE YQIA-RELATED"/>
    <property type="match status" value="1"/>
</dbReference>
<dbReference type="AlphaFoldDB" id="A0A420ECR4"/>
<proteinExistence type="predicted"/>
<dbReference type="OrthoDB" id="9814831at2"/>
<dbReference type="PANTHER" id="PTHR35602:SF3">
    <property type="entry name" value="ESTERASE YQIA"/>
    <property type="match status" value="1"/>
</dbReference>
<reference evidence="1 2" key="1">
    <citation type="submission" date="2018-09" db="EMBL/GenBank/DDBJ databases">
        <authorList>
            <person name="Wang Z."/>
        </authorList>
    </citation>
    <scope>NUCLEOTIDE SEQUENCE [LARGE SCALE GENOMIC DNA]</scope>
    <source>
        <strain evidence="1 2">ALS 81</strain>
    </source>
</reference>
<dbReference type="Pfam" id="PF05728">
    <property type="entry name" value="UPF0227"/>
    <property type="match status" value="1"/>
</dbReference>
<dbReference type="Gene3D" id="3.40.50.1820">
    <property type="entry name" value="alpha/beta hydrolase"/>
    <property type="match status" value="1"/>
</dbReference>